<reference evidence="2 3" key="1">
    <citation type="submission" date="2018-10" db="EMBL/GenBank/DDBJ databases">
        <authorList>
            <person name="Jung H.S."/>
            <person name="Jeon C.O."/>
        </authorList>
    </citation>
    <scope>NUCLEOTIDE SEQUENCE [LARGE SCALE GENOMIC DNA]</scope>
    <source>
        <strain evidence="2 3">MA-7-27</strain>
    </source>
</reference>
<comment type="caution">
    <text evidence="2">The sequence shown here is derived from an EMBL/GenBank/DDBJ whole genome shotgun (WGS) entry which is preliminary data.</text>
</comment>
<dbReference type="AlphaFoldDB" id="A0A3L9Y0T4"/>
<keyword evidence="1" id="KW-0812">Transmembrane</keyword>
<sequence length="207" mass="22552">MTMNTHTADRITLNSTAQNLLRIVIASYFLAVGLNLIPGTSLTPLLAQVAPEQLAAPLASMVVFSLAFLVMIGLYMRPAALILGMMTFLSSYLTMLELGVADELGAFWRDLVLVAALMLTYAENAPRDYRLRKMIRHKVTPRRVVLAEGRAKTERPAPIAPAVEPAAPAPMPESEVIPFVARHRRARVAAAKVENIFADLDDTAIAS</sequence>
<feature type="transmembrane region" description="Helical" evidence="1">
    <location>
        <begin position="81"/>
        <end position="100"/>
    </location>
</feature>
<organism evidence="2 3">
    <name type="scientific">Rhodophyticola porphyridii</name>
    <dbReference type="NCBI Taxonomy" id="1852017"/>
    <lineage>
        <taxon>Bacteria</taxon>
        <taxon>Pseudomonadati</taxon>
        <taxon>Pseudomonadota</taxon>
        <taxon>Alphaproteobacteria</taxon>
        <taxon>Rhodobacterales</taxon>
        <taxon>Roseobacteraceae</taxon>
        <taxon>Rhodophyticola</taxon>
    </lineage>
</organism>
<accession>A0A3L9Y0T4</accession>
<dbReference type="EMBL" id="RCNT01000004">
    <property type="protein sequence ID" value="RMA42439.1"/>
    <property type="molecule type" value="Genomic_DNA"/>
</dbReference>
<keyword evidence="1" id="KW-0472">Membrane</keyword>
<keyword evidence="1" id="KW-1133">Transmembrane helix</keyword>
<name>A0A3L9Y0T4_9RHOB</name>
<evidence type="ECO:0000313" key="3">
    <source>
        <dbReference type="Proteomes" id="UP000281343"/>
    </source>
</evidence>
<protein>
    <submittedName>
        <fullName evidence="2">DoxX family protein</fullName>
    </submittedName>
</protein>
<dbReference type="Proteomes" id="UP000281343">
    <property type="component" value="Unassembled WGS sequence"/>
</dbReference>
<evidence type="ECO:0000313" key="2">
    <source>
        <dbReference type="EMBL" id="RMA42439.1"/>
    </source>
</evidence>
<feature type="transmembrane region" description="Helical" evidence="1">
    <location>
        <begin position="54"/>
        <end position="74"/>
    </location>
</feature>
<evidence type="ECO:0000256" key="1">
    <source>
        <dbReference type="SAM" id="Phobius"/>
    </source>
</evidence>
<feature type="transmembrane region" description="Helical" evidence="1">
    <location>
        <begin position="106"/>
        <end position="124"/>
    </location>
</feature>
<feature type="transmembrane region" description="Helical" evidence="1">
    <location>
        <begin position="20"/>
        <end position="42"/>
    </location>
</feature>
<gene>
    <name evidence="2" type="ORF">D9R08_10105</name>
</gene>
<proteinExistence type="predicted"/>
<dbReference type="RefSeq" id="WP_121897920.1">
    <property type="nucleotide sequence ID" value="NZ_RCNT01000004.1"/>
</dbReference>
<keyword evidence="3" id="KW-1185">Reference proteome</keyword>